<dbReference type="GO" id="GO:0004643">
    <property type="term" value="F:phosphoribosylaminoimidazolecarboxamide formyltransferase activity"/>
    <property type="evidence" value="ECO:0007669"/>
    <property type="project" value="UniProtKB-EC"/>
</dbReference>
<dbReference type="PROSITE" id="PS51855">
    <property type="entry name" value="MGS"/>
    <property type="match status" value="1"/>
</dbReference>
<comment type="similarity">
    <text evidence="3 8">Belongs to the PurH family.</text>
</comment>
<dbReference type="InterPro" id="IPR036914">
    <property type="entry name" value="MGS-like_dom_sf"/>
</dbReference>
<dbReference type="Gene3D" id="3.40.140.20">
    <property type="match status" value="2"/>
</dbReference>
<dbReference type="EC" id="2.1.2.3" evidence="8"/>
<dbReference type="Proteomes" id="UP001232750">
    <property type="component" value="Unassembled WGS sequence"/>
</dbReference>
<dbReference type="CDD" id="cd01421">
    <property type="entry name" value="IMPCH"/>
    <property type="match status" value="1"/>
</dbReference>
<gene>
    <name evidence="8 10" type="primary">purH</name>
    <name evidence="10" type="ORF">QNJ86_08115</name>
</gene>
<name>A0ABT7DMK4_9ACTN</name>
<dbReference type="InterPro" id="IPR024051">
    <property type="entry name" value="AICAR_Tfase_dup_dom_sf"/>
</dbReference>
<dbReference type="Pfam" id="PF01808">
    <property type="entry name" value="AICARFT_IMPCHas"/>
    <property type="match status" value="1"/>
</dbReference>
<reference evidence="10 11" key="1">
    <citation type="submission" date="2023-05" db="EMBL/GenBank/DDBJ databases">
        <title>Gordonibacter KGMB12511T sp. nov., isolated from faeces of healthy Korean.</title>
        <authorList>
            <person name="Kim H.S."/>
            <person name="Kim J.-S."/>
            <person name="Suh M.K."/>
            <person name="Eom M.K."/>
            <person name="Do H.E."/>
            <person name="Lee J.-S."/>
        </authorList>
    </citation>
    <scope>NUCLEOTIDE SEQUENCE [LARGE SCALE GENOMIC DNA]</scope>
    <source>
        <strain evidence="10 11">KGMB12511</strain>
    </source>
</reference>
<dbReference type="InterPro" id="IPR016193">
    <property type="entry name" value="Cytidine_deaminase-like"/>
</dbReference>
<evidence type="ECO:0000256" key="8">
    <source>
        <dbReference type="HAMAP-Rule" id="MF_00139"/>
    </source>
</evidence>
<dbReference type="EMBL" id="JASJEU010000014">
    <property type="protein sequence ID" value="MDJ1650764.1"/>
    <property type="molecule type" value="Genomic_DNA"/>
</dbReference>
<comment type="domain">
    <text evidence="8">The IMP cyclohydrolase activity resides in the N-terminal region.</text>
</comment>
<dbReference type="PANTHER" id="PTHR11692">
    <property type="entry name" value="BIFUNCTIONAL PURINE BIOSYNTHESIS PROTEIN PURH"/>
    <property type="match status" value="1"/>
</dbReference>
<dbReference type="InterPro" id="IPR002695">
    <property type="entry name" value="PurH-like"/>
</dbReference>
<comment type="catalytic activity">
    <reaction evidence="8">
        <text>IMP + H2O = 5-formamido-1-(5-phospho-D-ribosyl)imidazole-4-carboxamide</text>
        <dbReference type="Rhea" id="RHEA:18445"/>
        <dbReference type="ChEBI" id="CHEBI:15377"/>
        <dbReference type="ChEBI" id="CHEBI:58053"/>
        <dbReference type="ChEBI" id="CHEBI:58467"/>
        <dbReference type="EC" id="3.5.4.10"/>
    </reaction>
</comment>
<evidence type="ECO:0000313" key="10">
    <source>
        <dbReference type="EMBL" id="MDJ1650764.1"/>
    </source>
</evidence>
<organism evidence="10 11">
    <name type="scientific">Gordonibacter faecis</name>
    <dbReference type="NCBI Taxonomy" id="3047475"/>
    <lineage>
        <taxon>Bacteria</taxon>
        <taxon>Bacillati</taxon>
        <taxon>Actinomycetota</taxon>
        <taxon>Coriobacteriia</taxon>
        <taxon>Eggerthellales</taxon>
        <taxon>Eggerthellaceae</taxon>
        <taxon>Gordonibacter</taxon>
    </lineage>
</organism>
<comment type="pathway">
    <text evidence="2 8">Purine metabolism; IMP biosynthesis via de novo pathway; 5-formamido-1-(5-phospho-D-ribosyl)imidazole-4-carboxamide from 5-amino-1-(5-phospho-D-ribosyl)imidazole-4-carboxamide (10-formyl THF route): step 1/1.</text>
</comment>
<evidence type="ECO:0000256" key="4">
    <source>
        <dbReference type="ARBA" id="ARBA00022679"/>
    </source>
</evidence>
<evidence type="ECO:0000313" key="11">
    <source>
        <dbReference type="Proteomes" id="UP001232750"/>
    </source>
</evidence>
<evidence type="ECO:0000259" key="9">
    <source>
        <dbReference type="PROSITE" id="PS51855"/>
    </source>
</evidence>
<sequence>MSNPKVKRVLVSVTDKTGVADFARALVEEFGAEIISTGGTARALKDAGVPVTPIDDVTQFPEMMDGRVKTLHPRVHGGLLAKRDNADHMTQAAEHGIEMIDMVVVNLYAFEKTVESGADFATCIENIDIGGPSMLRSAAKNFESVAVVTRPESYDAILAEMRANGGATTRETRAKLALDVFQTTASYDGAIAAWMGAQLEGEGDGKFPAERTVRLTKVQDLRYGENPHQAAAFYRRDDYANAEHSLAHAKQHQGKELSYNNYLDLDAAWTAVREFEGPACVIVKHLTPCGVCQDDDLVAAYQRAHACDPVSAYGGVMAFNRPVTSDVVVAIFENKQFVEAIVAPEFAGDALDMYSAKKNARLLSTGGVNPAGGEVEYRSVEGGLLCQDSDAVAEDTSAFTVASKRQPTPEEMEQLLFAWKACKSVKSNAILIAKDYATVGVGGGQPNRVNSARIAVEQAGEKAEGAVAASDAFFPFRDGFDALAQAGVTAVIEPGGSIRDEEVIAAADEQNVALVFTGHRHFRH</sequence>
<protein>
    <recommendedName>
        <fullName evidence="8">Bifunctional purine biosynthesis protein PurH</fullName>
    </recommendedName>
    <domain>
        <recommendedName>
            <fullName evidence="8">Phosphoribosylaminoimidazolecarboxamide formyltransferase</fullName>
            <ecNumber evidence="8">2.1.2.3</ecNumber>
        </recommendedName>
        <alternativeName>
            <fullName evidence="8">AICAR transformylase</fullName>
        </alternativeName>
    </domain>
    <domain>
        <recommendedName>
            <fullName evidence="8">IMP cyclohydrolase</fullName>
            <ecNumber evidence="8">3.5.4.10</ecNumber>
        </recommendedName>
        <alternativeName>
            <fullName evidence="8">ATIC</fullName>
        </alternativeName>
        <alternativeName>
            <fullName evidence="8">IMP synthase</fullName>
        </alternativeName>
        <alternativeName>
            <fullName evidence="8">Inosinicase</fullName>
        </alternativeName>
    </domain>
</protein>
<evidence type="ECO:0000256" key="5">
    <source>
        <dbReference type="ARBA" id="ARBA00022755"/>
    </source>
</evidence>
<dbReference type="InterPro" id="IPR011607">
    <property type="entry name" value="MGS-like_dom"/>
</dbReference>
<evidence type="ECO:0000256" key="7">
    <source>
        <dbReference type="ARBA" id="ARBA00023268"/>
    </source>
</evidence>
<evidence type="ECO:0000256" key="1">
    <source>
        <dbReference type="ARBA" id="ARBA00004844"/>
    </source>
</evidence>
<dbReference type="SMART" id="SM00851">
    <property type="entry name" value="MGS"/>
    <property type="match status" value="1"/>
</dbReference>
<dbReference type="EC" id="3.5.4.10" evidence="8"/>
<evidence type="ECO:0000256" key="2">
    <source>
        <dbReference type="ARBA" id="ARBA00004954"/>
    </source>
</evidence>
<dbReference type="RefSeq" id="WP_283832106.1">
    <property type="nucleotide sequence ID" value="NZ_JASJEU010000014.1"/>
</dbReference>
<dbReference type="Gene3D" id="3.40.50.1380">
    <property type="entry name" value="Methylglyoxal synthase-like domain"/>
    <property type="match status" value="1"/>
</dbReference>
<dbReference type="NCBIfam" id="NF002049">
    <property type="entry name" value="PRK00881.1"/>
    <property type="match status" value="1"/>
</dbReference>
<proteinExistence type="inferred from homology"/>
<dbReference type="Pfam" id="PF02142">
    <property type="entry name" value="MGS"/>
    <property type="match status" value="1"/>
</dbReference>
<keyword evidence="7 8" id="KW-0511">Multifunctional enzyme</keyword>
<dbReference type="GO" id="GO:0003937">
    <property type="term" value="F:IMP cyclohydrolase activity"/>
    <property type="evidence" value="ECO:0007669"/>
    <property type="project" value="UniProtKB-EC"/>
</dbReference>
<dbReference type="SUPFAM" id="SSF52335">
    <property type="entry name" value="Methylglyoxal synthase-like"/>
    <property type="match status" value="1"/>
</dbReference>
<comment type="catalytic activity">
    <reaction evidence="8">
        <text>(6R)-10-formyltetrahydrofolate + 5-amino-1-(5-phospho-beta-D-ribosyl)imidazole-4-carboxamide = 5-formamido-1-(5-phospho-D-ribosyl)imidazole-4-carboxamide + (6S)-5,6,7,8-tetrahydrofolate</text>
        <dbReference type="Rhea" id="RHEA:22192"/>
        <dbReference type="ChEBI" id="CHEBI:57453"/>
        <dbReference type="ChEBI" id="CHEBI:58467"/>
        <dbReference type="ChEBI" id="CHEBI:58475"/>
        <dbReference type="ChEBI" id="CHEBI:195366"/>
        <dbReference type="EC" id="2.1.2.3"/>
    </reaction>
</comment>
<dbReference type="SUPFAM" id="SSF53927">
    <property type="entry name" value="Cytidine deaminase-like"/>
    <property type="match status" value="1"/>
</dbReference>
<dbReference type="PANTHER" id="PTHR11692:SF0">
    <property type="entry name" value="BIFUNCTIONAL PURINE BIOSYNTHESIS PROTEIN ATIC"/>
    <property type="match status" value="1"/>
</dbReference>
<dbReference type="SMART" id="SM00798">
    <property type="entry name" value="AICARFT_IMPCHas"/>
    <property type="match status" value="1"/>
</dbReference>
<comment type="caution">
    <text evidence="10">The sequence shown here is derived from an EMBL/GenBank/DDBJ whole genome shotgun (WGS) entry which is preliminary data.</text>
</comment>
<evidence type="ECO:0000256" key="3">
    <source>
        <dbReference type="ARBA" id="ARBA00007667"/>
    </source>
</evidence>
<keyword evidence="4 8" id="KW-0808">Transferase</keyword>
<keyword evidence="6 8" id="KW-0378">Hydrolase</keyword>
<dbReference type="NCBIfam" id="TIGR00355">
    <property type="entry name" value="purH"/>
    <property type="match status" value="1"/>
</dbReference>
<evidence type="ECO:0000256" key="6">
    <source>
        <dbReference type="ARBA" id="ARBA00022801"/>
    </source>
</evidence>
<keyword evidence="11" id="KW-1185">Reference proteome</keyword>
<feature type="domain" description="MGS-like" evidence="9">
    <location>
        <begin position="1"/>
        <end position="149"/>
    </location>
</feature>
<comment type="pathway">
    <text evidence="1 8">Purine metabolism; IMP biosynthesis via de novo pathway; IMP from 5-formamido-1-(5-phospho-D-ribosyl)imidazole-4-carboxamide: step 1/1.</text>
</comment>
<dbReference type="PIRSF" id="PIRSF000414">
    <property type="entry name" value="AICARFT_IMPCHas"/>
    <property type="match status" value="1"/>
</dbReference>
<dbReference type="HAMAP" id="MF_00139">
    <property type="entry name" value="PurH"/>
    <property type="match status" value="1"/>
</dbReference>
<keyword evidence="5 8" id="KW-0658">Purine biosynthesis</keyword>
<accession>A0ABT7DMK4</accession>